<name>A0A6A6IL63_9PLEO</name>
<proteinExistence type="predicted"/>
<gene>
    <name evidence="2" type="ORF">BU26DRAFT_563080</name>
</gene>
<keyword evidence="1" id="KW-0802">TPR repeat</keyword>
<evidence type="ECO:0000256" key="1">
    <source>
        <dbReference type="PROSITE-ProRule" id="PRU00339"/>
    </source>
</evidence>
<dbReference type="InterPro" id="IPR053137">
    <property type="entry name" value="NLR-like"/>
</dbReference>
<evidence type="ECO:0000313" key="3">
    <source>
        <dbReference type="Proteomes" id="UP000800094"/>
    </source>
</evidence>
<dbReference type="AlphaFoldDB" id="A0A6A6IL63"/>
<dbReference type="PANTHER" id="PTHR46082">
    <property type="entry name" value="ATP/GTP-BINDING PROTEIN-RELATED"/>
    <property type="match status" value="1"/>
</dbReference>
<feature type="repeat" description="TPR" evidence="1">
    <location>
        <begin position="657"/>
        <end position="690"/>
    </location>
</feature>
<dbReference type="Gene3D" id="1.25.40.10">
    <property type="entry name" value="Tetratricopeptide repeat domain"/>
    <property type="match status" value="2"/>
</dbReference>
<accession>A0A6A6IL63</accession>
<sequence>MVEFIGVVAAVTQLARYGFEIANGVPEIGRRVRNAPALLRQWDDHASLLVSLTQTLHTYPNLVQHVPKDIIDRLNDEAGKVSSLLEELGVATSDGRFCKIKKRVTTVRKEKEITAALLSISQRVGALQAYLLLCSPHVRSNLTIGQHMLQRLDSDDSSPRLVQTFIGPSKPLMWMDQTRRNLNFVGQKYLLQTLLDKIDGAHGARIAISGIGGSGKSEVAVELAHEVHERSPDLSIFWLNGSRKELLVSSLRVIGNLANVVPCEASKEDYITQVASWLDSGSSGSWLMIVDNIDIATTTAEFLREILPSNPSGCIVFTTRNRKFALDLVHPTHLVEVPPMNTVDACDLFLSYTGPGLGNQEEATTIVSKLDCLPVAIVCSGNYIRSTSSSLQDFLTLVECESNILPVTMSGSRAPVLSSTGLYKATPLHPVIDIEVMTMQNMSLQRIIFVIACLHNSAIPADILSKLADTSELKEALLLLRGYYVIRPVASSTAWQMNSFARAITRGHLTGDPLRVDHVVSALQLVARIFLSTPDPHPKTGYACDGHAVSVIRTIIQLVSVHDLPPSSLLLMVSLGMQLCQYLVGHGRAGEASDLIASVLKWATSISRFGSSALDPLRGKFGALQHNVGRFEAAELVTTEVLRSQIYTIGEKHADTLHSLNNLGVIYQDQGHYQKAENYLTKALEMKERVFGKQHPETLVTINNLALSLQSQNKHRDAEELFCKALRGRRRLLPADHFDVLVSMGNLGVSYRLQGRIDQSMKMHQSALTGWEQMYGFQHPETLKSKGNLALLRNDLGQHAEATHLLRELAQAYKETQGQTHPDTIKTLQNLASLLYQQERYREAELVMSELLAILEEKHGKGSTQTFDALQYLATLFHLQHKYEEALEIVTWLFEARSETLGSEHSATICSAKHMKELEEDMRKYGRVDSCVCVVTIVS</sequence>
<dbReference type="RefSeq" id="XP_033686140.1">
    <property type="nucleotide sequence ID" value="XM_033833116.1"/>
</dbReference>
<dbReference type="Gene3D" id="3.40.50.300">
    <property type="entry name" value="P-loop containing nucleotide triphosphate hydrolases"/>
    <property type="match status" value="1"/>
</dbReference>
<dbReference type="PROSITE" id="PS50005">
    <property type="entry name" value="TPR"/>
    <property type="match status" value="1"/>
</dbReference>
<reference evidence="2" key="1">
    <citation type="journal article" date="2020" name="Stud. Mycol.">
        <title>101 Dothideomycetes genomes: a test case for predicting lifestyles and emergence of pathogens.</title>
        <authorList>
            <person name="Haridas S."/>
            <person name="Albert R."/>
            <person name="Binder M."/>
            <person name="Bloem J."/>
            <person name="Labutti K."/>
            <person name="Salamov A."/>
            <person name="Andreopoulos B."/>
            <person name="Baker S."/>
            <person name="Barry K."/>
            <person name="Bills G."/>
            <person name="Bluhm B."/>
            <person name="Cannon C."/>
            <person name="Castanera R."/>
            <person name="Culley D."/>
            <person name="Daum C."/>
            <person name="Ezra D."/>
            <person name="Gonzalez J."/>
            <person name="Henrissat B."/>
            <person name="Kuo A."/>
            <person name="Liang C."/>
            <person name="Lipzen A."/>
            <person name="Lutzoni F."/>
            <person name="Magnuson J."/>
            <person name="Mondo S."/>
            <person name="Nolan M."/>
            <person name="Ohm R."/>
            <person name="Pangilinan J."/>
            <person name="Park H.-J."/>
            <person name="Ramirez L."/>
            <person name="Alfaro M."/>
            <person name="Sun H."/>
            <person name="Tritt A."/>
            <person name="Yoshinaga Y."/>
            <person name="Zwiers L.-H."/>
            <person name="Turgeon B."/>
            <person name="Goodwin S."/>
            <person name="Spatafora J."/>
            <person name="Crous P."/>
            <person name="Grigoriev I."/>
        </authorList>
    </citation>
    <scope>NUCLEOTIDE SEQUENCE</scope>
    <source>
        <strain evidence="2">CBS 122368</strain>
    </source>
</reference>
<protein>
    <submittedName>
        <fullName evidence="2">TPR-like protein</fullName>
    </submittedName>
</protein>
<dbReference type="InterPro" id="IPR027417">
    <property type="entry name" value="P-loop_NTPase"/>
</dbReference>
<dbReference type="OrthoDB" id="20872at2759"/>
<dbReference type="SUPFAM" id="SSF48452">
    <property type="entry name" value="TPR-like"/>
    <property type="match status" value="2"/>
</dbReference>
<dbReference type="EMBL" id="ML987193">
    <property type="protein sequence ID" value="KAF2251136.1"/>
    <property type="molecule type" value="Genomic_DNA"/>
</dbReference>
<dbReference type="SMART" id="SM00028">
    <property type="entry name" value="TPR"/>
    <property type="match status" value="5"/>
</dbReference>
<dbReference type="Proteomes" id="UP000800094">
    <property type="component" value="Unassembled WGS sequence"/>
</dbReference>
<organism evidence="2 3">
    <name type="scientific">Trematosphaeria pertusa</name>
    <dbReference type="NCBI Taxonomy" id="390896"/>
    <lineage>
        <taxon>Eukaryota</taxon>
        <taxon>Fungi</taxon>
        <taxon>Dikarya</taxon>
        <taxon>Ascomycota</taxon>
        <taxon>Pezizomycotina</taxon>
        <taxon>Dothideomycetes</taxon>
        <taxon>Pleosporomycetidae</taxon>
        <taxon>Pleosporales</taxon>
        <taxon>Massarineae</taxon>
        <taxon>Trematosphaeriaceae</taxon>
        <taxon>Trematosphaeria</taxon>
    </lineage>
</organism>
<dbReference type="SUPFAM" id="SSF52540">
    <property type="entry name" value="P-loop containing nucleoside triphosphate hydrolases"/>
    <property type="match status" value="1"/>
</dbReference>
<keyword evidence="3" id="KW-1185">Reference proteome</keyword>
<dbReference type="Pfam" id="PF13424">
    <property type="entry name" value="TPR_12"/>
    <property type="match status" value="2"/>
</dbReference>
<dbReference type="GeneID" id="54586446"/>
<dbReference type="PANTHER" id="PTHR46082:SF6">
    <property type="entry name" value="AAA+ ATPASE DOMAIN-CONTAINING PROTEIN-RELATED"/>
    <property type="match status" value="1"/>
</dbReference>
<dbReference type="InterPro" id="IPR019734">
    <property type="entry name" value="TPR_rpt"/>
</dbReference>
<dbReference type="Pfam" id="PF13374">
    <property type="entry name" value="TPR_10"/>
    <property type="match status" value="1"/>
</dbReference>
<evidence type="ECO:0000313" key="2">
    <source>
        <dbReference type="EMBL" id="KAF2251136.1"/>
    </source>
</evidence>
<dbReference type="InterPro" id="IPR011990">
    <property type="entry name" value="TPR-like_helical_dom_sf"/>
</dbReference>